<evidence type="ECO:0008006" key="4">
    <source>
        <dbReference type="Google" id="ProtNLM"/>
    </source>
</evidence>
<dbReference type="EMBL" id="BMNR01000002">
    <property type="protein sequence ID" value="GGK19423.1"/>
    <property type="molecule type" value="Genomic_DNA"/>
</dbReference>
<sequence>MNCKNCNKTLYSKNNYCDGCGAKVIRNRLTIKNLFSDFIETYLNYDNTFLQTFFNLFKNPKDVIDGYINGTRKKYVSAISYFTIAITFTGLEYFILKNYFPGFLDLSDITQKGMEAISNTILDKARDYQSFVLLLFVPLYALMAKLVFFNIKKYNYTELLVVFMYIIAHSNIIGSVVIVTSAWLGFRMGQLSLFILTFQLIYSAYCLKQLYNLSLTGIILRTLWFIFVFSIIYVVIIFLFVGILFLTKGTEFFKELMHTKQLASLAQATSSFKNCTSYRFL</sequence>
<keyword evidence="1" id="KW-0472">Membrane</keyword>
<gene>
    <name evidence="2" type="ORF">GCM10007962_11900</name>
</gene>
<comment type="caution">
    <text evidence="2">The sequence shown here is derived from an EMBL/GenBank/DDBJ whole genome shotgun (WGS) entry which is preliminary data.</text>
</comment>
<keyword evidence="3" id="KW-1185">Reference proteome</keyword>
<dbReference type="InterPro" id="IPR022134">
    <property type="entry name" value="DUF3667"/>
</dbReference>
<organism evidence="2 3">
    <name type="scientific">Yeosuana aromativorans</name>
    <dbReference type="NCBI Taxonomy" id="288019"/>
    <lineage>
        <taxon>Bacteria</taxon>
        <taxon>Pseudomonadati</taxon>
        <taxon>Bacteroidota</taxon>
        <taxon>Flavobacteriia</taxon>
        <taxon>Flavobacteriales</taxon>
        <taxon>Flavobacteriaceae</taxon>
        <taxon>Yeosuana</taxon>
    </lineage>
</organism>
<accession>A0A8J3BLE6</accession>
<protein>
    <recommendedName>
        <fullName evidence="4">DUF3667 domain-containing protein</fullName>
    </recommendedName>
</protein>
<proteinExistence type="predicted"/>
<dbReference type="Pfam" id="PF12412">
    <property type="entry name" value="DUF3667"/>
    <property type="match status" value="1"/>
</dbReference>
<feature type="transmembrane region" description="Helical" evidence="1">
    <location>
        <begin position="191"/>
        <end position="211"/>
    </location>
</feature>
<keyword evidence="1" id="KW-1133">Transmembrane helix</keyword>
<name>A0A8J3BLE6_9FLAO</name>
<feature type="transmembrane region" description="Helical" evidence="1">
    <location>
        <begin position="128"/>
        <end position="148"/>
    </location>
</feature>
<feature type="transmembrane region" description="Helical" evidence="1">
    <location>
        <begin position="160"/>
        <end position="185"/>
    </location>
</feature>
<dbReference type="Proteomes" id="UP000612329">
    <property type="component" value="Unassembled WGS sequence"/>
</dbReference>
<reference evidence="2" key="1">
    <citation type="journal article" date="2014" name="Int. J. Syst. Evol. Microbiol.">
        <title>Complete genome sequence of Corynebacterium casei LMG S-19264T (=DSM 44701T), isolated from a smear-ripened cheese.</title>
        <authorList>
            <consortium name="US DOE Joint Genome Institute (JGI-PGF)"/>
            <person name="Walter F."/>
            <person name="Albersmeier A."/>
            <person name="Kalinowski J."/>
            <person name="Ruckert C."/>
        </authorList>
    </citation>
    <scope>NUCLEOTIDE SEQUENCE</scope>
    <source>
        <strain evidence="2">JCM 12862</strain>
    </source>
</reference>
<dbReference type="RefSeq" id="WP_188650971.1">
    <property type="nucleotide sequence ID" value="NZ_BMNR01000002.1"/>
</dbReference>
<feature type="transmembrane region" description="Helical" evidence="1">
    <location>
        <begin position="223"/>
        <end position="247"/>
    </location>
</feature>
<reference evidence="2" key="2">
    <citation type="submission" date="2020-09" db="EMBL/GenBank/DDBJ databases">
        <authorList>
            <person name="Sun Q."/>
            <person name="Ohkuma M."/>
        </authorList>
    </citation>
    <scope>NUCLEOTIDE SEQUENCE</scope>
    <source>
        <strain evidence="2">JCM 12862</strain>
    </source>
</reference>
<evidence type="ECO:0000256" key="1">
    <source>
        <dbReference type="SAM" id="Phobius"/>
    </source>
</evidence>
<evidence type="ECO:0000313" key="2">
    <source>
        <dbReference type="EMBL" id="GGK19423.1"/>
    </source>
</evidence>
<dbReference type="AlphaFoldDB" id="A0A8J3BLE6"/>
<keyword evidence="1" id="KW-0812">Transmembrane</keyword>
<evidence type="ECO:0000313" key="3">
    <source>
        <dbReference type="Proteomes" id="UP000612329"/>
    </source>
</evidence>
<feature type="transmembrane region" description="Helical" evidence="1">
    <location>
        <begin position="75"/>
        <end position="96"/>
    </location>
</feature>